<evidence type="ECO:0000256" key="8">
    <source>
        <dbReference type="ARBA" id="ARBA00023136"/>
    </source>
</evidence>
<keyword evidence="6" id="KW-0029">Amino-acid transport</keyword>
<evidence type="ECO:0000259" key="12">
    <source>
        <dbReference type="Pfam" id="PF01490"/>
    </source>
</evidence>
<feature type="transmembrane region" description="Helical" evidence="11">
    <location>
        <begin position="197"/>
        <end position="219"/>
    </location>
</feature>
<dbReference type="eggNOG" id="KOG1303">
    <property type="taxonomic scope" value="Eukaryota"/>
</dbReference>
<evidence type="ECO:0000256" key="9">
    <source>
        <dbReference type="ARBA" id="ARBA00023294"/>
    </source>
</evidence>
<feature type="transmembrane region" description="Helical" evidence="11">
    <location>
        <begin position="175"/>
        <end position="191"/>
    </location>
</feature>
<keyword evidence="7 11" id="KW-1133">Transmembrane helix</keyword>
<feature type="transmembrane region" description="Helical" evidence="11">
    <location>
        <begin position="289"/>
        <end position="308"/>
    </location>
</feature>
<proteinExistence type="inferred from homology"/>
<dbReference type="STRING" id="3988.B9RS12"/>
<comment type="similarity">
    <text evidence="2">Belongs to the amino acid/polyamine transporter 2 family. Amino acid/auxin permease (AAAP) (TC 2.A.18.1) subfamily.</text>
</comment>
<keyword evidence="5" id="KW-0769">Symport</keyword>
<dbReference type="GO" id="GO:0009734">
    <property type="term" value="P:auxin-activated signaling pathway"/>
    <property type="evidence" value="ECO:0007669"/>
    <property type="project" value="UniProtKB-KW"/>
</dbReference>
<protein>
    <submittedName>
        <fullName evidence="13">Amino acid transporter, putative</fullName>
    </submittedName>
</protein>
<evidence type="ECO:0000256" key="6">
    <source>
        <dbReference type="ARBA" id="ARBA00022970"/>
    </source>
</evidence>
<dbReference type="KEGG" id="rcu:8271171"/>
<feature type="transmembrane region" description="Helical" evidence="11">
    <location>
        <begin position="392"/>
        <end position="409"/>
    </location>
</feature>
<dbReference type="EMBL" id="EQ973807">
    <property type="protein sequence ID" value="EEF45872.1"/>
    <property type="molecule type" value="Genomic_DNA"/>
</dbReference>
<comment type="function">
    <text evidence="10">Carrier protein involved in proton-driven auxin influx. Mediates the formation of auxin gradient from developing leaves (site of auxin biosynthesis) to tips by contributing to the loading of auxin in vascular tissues and facilitating acropetal (base to tip) auxin transport within inner tissues of the root apex, and basipetal (tip to base) auxin transport within outer tissues of the root apex. May be involved in lateral roots and nodules formation.</text>
</comment>
<dbReference type="OrthoDB" id="823014at2759"/>
<evidence type="ECO:0000256" key="11">
    <source>
        <dbReference type="SAM" id="Phobius"/>
    </source>
</evidence>
<sequence length="486" mass="53040">MVSLVEEGFEGEFCEGVGSTLASGKLSDNGELDDDGKPRRTGTVWTASAHIITAIIGSGVLSLAWAMAQMGWIAGIATLLIFSFITLYTSGFLADSYRSPDPVTGKRNYTYMEAVKANLGGNMYKLCGLVQYTYMGGLAVGYTITSAICIVALLKSNCFYKRGHGAPCKYSSNPYMIGMGVVEIVLSQIPNLHEMSWLSFLASLMSFGYASIGIGLALAKIISGKRERSTLTGVEIGVDLSQADKIWTMLRAIGDMAFACSYAGVLIEIQDTLKSSPPENKVMKKANTIAILTSTAFYVMCGCLGYAALGNRAPGNLLTDFGFSEPFWLIDIANIFVVLHLIGAYQVLSQPVLNVVETWAIARWPKSKFVTNEYPISIGKQKLNISVNLLRLTWRSAYVVIVTVIAMVLPFFNDILALLGAIGYWPMAVYFPVEMHIAQKKIQRQTVKWFCLQLMNLICLIVSIAAACGAIQGLDHSLQTHKLFKF</sequence>
<organism evidence="13 14">
    <name type="scientific">Ricinus communis</name>
    <name type="common">Castor bean</name>
    <dbReference type="NCBI Taxonomy" id="3988"/>
    <lineage>
        <taxon>Eukaryota</taxon>
        <taxon>Viridiplantae</taxon>
        <taxon>Streptophyta</taxon>
        <taxon>Embryophyta</taxon>
        <taxon>Tracheophyta</taxon>
        <taxon>Spermatophyta</taxon>
        <taxon>Magnoliopsida</taxon>
        <taxon>eudicotyledons</taxon>
        <taxon>Gunneridae</taxon>
        <taxon>Pentapetalae</taxon>
        <taxon>rosids</taxon>
        <taxon>fabids</taxon>
        <taxon>Malpighiales</taxon>
        <taxon>Euphorbiaceae</taxon>
        <taxon>Acalyphoideae</taxon>
        <taxon>Acalypheae</taxon>
        <taxon>Ricinus</taxon>
    </lineage>
</organism>
<keyword evidence="9" id="KW-0927">Auxin signaling pathway</keyword>
<comment type="subcellular location">
    <subcellularLocation>
        <location evidence="1">Endomembrane system</location>
        <topology evidence="1">Multi-pass membrane protein</topology>
    </subcellularLocation>
</comment>
<dbReference type="OMA" id="CGWMLYL"/>
<reference evidence="14" key="1">
    <citation type="journal article" date="2010" name="Nat. Biotechnol.">
        <title>Draft genome sequence of the oilseed species Ricinus communis.</title>
        <authorList>
            <person name="Chan A.P."/>
            <person name="Crabtree J."/>
            <person name="Zhao Q."/>
            <person name="Lorenzi H."/>
            <person name="Orvis J."/>
            <person name="Puiu D."/>
            <person name="Melake-Berhan A."/>
            <person name="Jones K.M."/>
            <person name="Redman J."/>
            <person name="Chen G."/>
            <person name="Cahoon E.B."/>
            <person name="Gedil M."/>
            <person name="Stanke M."/>
            <person name="Haas B.J."/>
            <person name="Wortman J.R."/>
            <person name="Fraser-Liggett C.M."/>
            <person name="Ravel J."/>
            <person name="Rabinowicz P.D."/>
        </authorList>
    </citation>
    <scope>NUCLEOTIDE SEQUENCE [LARGE SCALE GENOMIC DNA]</scope>
    <source>
        <strain evidence="14">cv. Hale</strain>
    </source>
</reference>
<evidence type="ECO:0000256" key="5">
    <source>
        <dbReference type="ARBA" id="ARBA00022847"/>
    </source>
</evidence>
<keyword evidence="3" id="KW-0813">Transport</keyword>
<feature type="transmembrane region" description="Helical" evidence="11">
    <location>
        <begin position="415"/>
        <end position="433"/>
    </location>
</feature>
<dbReference type="GO" id="GO:0015171">
    <property type="term" value="F:amino acid transmembrane transporter activity"/>
    <property type="evidence" value="ECO:0000318"/>
    <property type="project" value="GO_Central"/>
</dbReference>
<dbReference type="GO" id="GO:0015293">
    <property type="term" value="F:symporter activity"/>
    <property type="evidence" value="ECO:0007669"/>
    <property type="project" value="UniProtKB-KW"/>
</dbReference>
<feature type="transmembrane region" description="Helical" evidence="11">
    <location>
        <begin position="132"/>
        <end position="154"/>
    </location>
</feature>
<gene>
    <name evidence="13" type="ORF">RCOM_0801610</name>
</gene>
<name>B9RS12_RICCO</name>
<evidence type="ECO:0000256" key="7">
    <source>
        <dbReference type="ARBA" id="ARBA00022989"/>
    </source>
</evidence>
<feature type="transmembrane region" description="Helical" evidence="11">
    <location>
        <begin position="454"/>
        <end position="474"/>
    </location>
</feature>
<feature type="transmembrane region" description="Helical" evidence="11">
    <location>
        <begin position="72"/>
        <end position="94"/>
    </location>
</feature>
<evidence type="ECO:0000313" key="14">
    <source>
        <dbReference type="Proteomes" id="UP000008311"/>
    </source>
</evidence>
<dbReference type="InParanoid" id="B9RS12"/>
<evidence type="ECO:0000256" key="3">
    <source>
        <dbReference type="ARBA" id="ARBA00022448"/>
    </source>
</evidence>
<feature type="domain" description="Amino acid transporter transmembrane" evidence="12">
    <location>
        <begin position="40"/>
        <end position="473"/>
    </location>
</feature>
<dbReference type="Pfam" id="PF01490">
    <property type="entry name" value="Aa_trans"/>
    <property type="match status" value="1"/>
</dbReference>
<dbReference type="AlphaFoldDB" id="B9RS12"/>
<evidence type="ECO:0000256" key="10">
    <source>
        <dbReference type="ARBA" id="ARBA00045588"/>
    </source>
</evidence>
<keyword evidence="14" id="KW-1185">Reference proteome</keyword>
<evidence type="ECO:0000256" key="4">
    <source>
        <dbReference type="ARBA" id="ARBA00022692"/>
    </source>
</evidence>
<dbReference type="GO" id="GO:0016020">
    <property type="term" value="C:membrane"/>
    <property type="evidence" value="ECO:0000318"/>
    <property type="project" value="GO_Central"/>
</dbReference>
<dbReference type="Proteomes" id="UP000008311">
    <property type="component" value="Unassembled WGS sequence"/>
</dbReference>
<keyword evidence="4 11" id="KW-0812">Transmembrane</keyword>
<dbReference type="PANTHER" id="PTHR48017">
    <property type="entry name" value="OS05G0424000 PROTEIN-RELATED"/>
    <property type="match status" value="1"/>
</dbReference>
<accession>B9RS12</accession>
<feature type="transmembrane region" description="Helical" evidence="11">
    <location>
        <begin position="44"/>
        <end position="65"/>
    </location>
</feature>
<evidence type="ECO:0000256" key="1">
    <source>
        <dbReference type="ARBA" id="ARBA00004127"/>
    </source>
</evidence>
<dbReference type="InterPro" id="IPR013057">
    <property type="entry name" value="AA_transpt_TM"/>
</dbReference>
<feature type="transmembrane region" description="Helical" evidence="11">
    <location>
        <begin position="328"/>
        <end position="348"/>
    </location>
</feature>
<keyword evidence="8 11" id="KW-0472">Membrane</keyword>
<evidence type="ECO:0000313" key="13">
    <source>
        <dbReference type="EMBL" id="EEF45872.1"/>
    </source>
</evidence>
<evidence type="ECO:0000256" key="2">
    <source>
        <dbReference type="ARBA" id="ARBA00005590"/>
    </source>
</evidence>
<dbReference type="GO" id="GO:0003333">
    <property type="term" value="P:amino acid transmembrane transport"/>
    <property type="evidence" value="ECO:0000318"/>
    <property type="project" value="GO_Central"/>
</dbReference>
<dbReference type="GO" id="GO:0012505">
    <property type="term" value="C:endomembrane system"/>
    <property type="evidence" value="ECO:0007669"/>
    <property type="project" value="UniProtKB-SubCell"/>
</dbReference>